<dbReference type="Pfam" id="PF02518">
    <property type="entry name" value="HATPase_c"/>
    <property type="match status" value="1"/>
</dbReference>
<dbReference type="InterPro" id="IPR003594">
    <property type="entry name" value="HATPase_dom"/>
</dbReference>
<evidence type="ECO:0000259" key="9">
    <source>
        <dbReference type="PROSITE" id="PS50109"/>
    </source>
</evidence>
<comment type="catalytic activity">
    <reaction evidence="1">
        <text>ATP + protein L-histidine = ADP + protein N-phospho-L-histidine.</text>
        <dbReference type="EC" id="2.7.13.3"/>
    </reaction>
</comment>
<feature type="transmembrane region" description="Helical" evidence="8">
    <location>
        <begin position="182"/>
        <end position="203"/>
    </location>
</feature>
<dbReference type="CDD" id="cd00082">
    <property type="entry name" value="HisKA"/>
    <property type="match status" value="1"/>
</dbReference>
<dbReference type="Pfam" id="PF00512">
    <property type="entry name" value="HisKA"/>
    <property type="match status" value="1"/>
</dbReference>
<feature type="domain" description="Histidine kinase" evidence="9">
    <location>
        <begin position="350"/>
        <end position="553"/>
    </location>
</feature>
<dbReference type="CDD" id="cd00075">
    <property type="entry name" value="HATPase"/>
    <property type="match status" value="1"/>
</dbReference>
<accession>A0ABD5NJE6</accession>
<dbReference type="Proteomes" id="UP001595846">
    <property type="component" value="Unassembled WGS sequence"/>
</dbReference>
<dbReference type="GO" id="GO:0004673">
    <property type="term" value="F:protein histidine kinase activity"/>
    <property type="evidence" value="ECO:0007669"/>
    <property type="project" value="UniProtKB-EC"/>
</dbReference>
<dbReference type="SMART" id="SM00388">
    <property type="entry name" value="HisKA"/>
    <property type="match status" value="1"/>
</dbReference>
<evidence type="ECO:0000313" key="10">
    <source>
        <dbReference type="EMBL" id="MFC3956960.1"/>
    </source>
</evidence>
<keyword evidence="4" id="KW-0808">Transferase</keyword>
<dbReference type="InterPro" id="IPR036097">
    <property type="entry name" value="HisK_dim/P_sf"/>
</dbReference>
<keyword evidence="8" id="KW-1133">Transmembrane helix</keyword>
<dbReference type="PRINTS" id="PR00344">
    <property type="entry name" value="BCTRLSENSOR"/>
</dbReference>
<keyword evidence="8" id="KW-0812">Transmembrane</keyword>
<keyword evidence="3" id="KW-0597">Phosphoprotein</keyword>
<dbReference type="InterPro" id="IPR036890">
    <property type="entry name" value="HATPase_C_sf"/>
</dbReference>
<keyword evidence="10" id="KW-0547">Nucleotide-binding</keyword>
<protein>
    <recommendedName>
        <fullName evidence="2">histidine kinase</fullName>
        <ecNumber evidence="2">2.7.13.3</ecNumber>
    </recommendedName>
</protein>
<feature type="transmembrane region" description="Helical" evidence="8">
    <location>
        <begin position="150"/>
        <end position="170"/>
    </location>
</feature>
<evidence type="ECO:0000313" key="11">
    <source>
        <dbReference type="Proteomes" id="UP001595846"/>
    </source>
</evidence>
<dbReference type="GeneID" id="73904878"/>
<dbReference type="PANTHER" id="PTHR43711:SF1">
    <property type="entry name" value="HISTIDINE KINASE 1"/>
    <property type="match status" value="1"/>
</dbReference>
<evidence type="ECO:0000256" key="1">
    <source>
        <dbReference type="ARBA" id="ARBA00000085"/>
    </source>
</evidence>
<gene>
    <name evidence="10" type="ORF">ACFOUR_01045</name>
</gene>
<evidence type="ECO:0000256" key="7">
    <source>
        <dbReference type="SAM" id="MobiDB-lite"/>
    </source>
</evidence>
<evidence type="ECO:0000256" key="2">
    <source>
        <dbReference type="ARBA" id="ARBA00012438"/>
    </source>
</evidence>
<keyword evidence="6" id="KW-0902">Two-component regulatory system</keyword>
<keyword evidence="8" id="KW-0472">Membrane</keyword>
<dbReference type="SUPFAM" id="SSF55874">
    <property type="entry name" value="ATPase domain of HSP90 chaperone/DNA topoisomerase II/histidine kinase"/>
    <property type="match status" value="1"/>
</dbReference>
<dbReference type="AlphaFoldDB" id="A0ABD5NJE6"/>
<evidence type="ECO:0000256" key="8">
    <source>
        <dbReference type="SAM" id="Phobius"/>
    </source>
</evidence>
<dbReference type="InterPro" id="IPR005467">
    <property type="entry name" value="His_kinase_dom"/>
</dbReference>
<dbReference type="GO" id="GO:0005524">
    <property type="term" value="F:ATP binding"/>
    <property type="evidence" value="ECO:0007669"/>
    <property type="project" value="UniProtKB-KW"/>
</dbReference>
<dbReference type="PANTHER" id="PTHR43711">
    <property type="entry name" value="TWO-COMPONENT HISTIDINE KINASE"/>
    <property type="match status" value="1"/>
</dbReference>
<dbReference type="EMBL" id="JBHSAQ010000001">
    <property type="protein sequence ID" value="MFC3956960.1"/>
    <property type="molecule type" value="Genomic_DNA"/>
</dbReference>
<feature type="transmembrane region" description="Helical" evidence="8">
    <location>
        <begin position="75"/>
        <end position="97"/>
    </location>
</feature>
<feature type="transmembrane region" description="Helical" evidence="8">
    <location>
        <begin position="209"/>
        <end position="228"/>
    </location>
</feature>
<dbReference type="Pfam" id="PF16927">
    <property type="entry name" value="HisKA_7TM"/>
    <property type="match status" value="1"/>
</dbReference>
<dbReference type="RefSeq" id="WP_256532106.1">
    <property type="nucleotide sequence ID" value="NZ_CP101824.1"/>
</dbReference>
<dbReference type="InterPro" id="IPR050736">
    <property type="entry name" value="Sensor_HK_Regulatory"/>
</dbReference>
<evidence type="ECO:0000256" key="4">
    <source>
        <dbReference type="ARBA" id="ARBA00022679"/>
    </source>
</evidence>
<dbReference type="Gene3D" id="3.30.450.20">
    <property type="entry name" value="PAS domain"/>
    <property type="match status" value="1"/>
</dbReference>
<organism evidence="10 11">
    <name type="scientific">Halovivax cerinus</name>
    <dbReference type="NCBI Taxonomy" id="1487865"/>
    <lineage>
        <taxon>Archaea</taxon>
        <taxon>Methanobacteriati</taxon>
        <taxon>Methanobacteriota</taxon>
        <taxon>Stenosarchaea group</taxon>
        <taxon>Halobacteria</taxon>
        <taxon>Halobacteriales</taxon>
        <taxon>Natrialbaceae</taxon>
        <taxon>Halovivax</taxon>
    </lineage>
</organism>
<dbReference type="InterPro" id="IPR031621">
    <property type="entry name" value="HisKA_7TM"/>
</dbReference>
<proteinExistence type="predicted"/>
<evidence type="ECO:0000256" key="6">
    <source>
        <dbReference type="ARBA" id="ARBA00023012"/>
    </source>
</evidence>
<dbReference type="EC" id="2.7.13.3" evidence="2"/>
<name>A0ABD5NJE6_9EURY</name>
<feature type="region of interest" description="Disordered" evidence="7">
    <location>
        <begin position="544"/>
        <end position="564"/>
    </location>
</feature>
<feature type="transmembrane region" description="Helical" evidence="8">
    <location>
        <begin position="44"/>
        <end position="63"/>
    </location>
</feature>
<keyword evidence="11" id="KW-1185">Reference proteome</keyword>
<dbReference type="InterPro" id="IPR004358">
    <property type="entry name" value="Sig_transdc_His_kin-like_C"/>
</dbReference>
<feature type="transmembrane region" description="Helical" evidence="8">
    <location>
        <begin position="109"/>
        <end position="130"/>
    </location>
</feature>
<dbReference type="PROSITE" id="PS50109">
    <property type="entry name" value="HIS_KIN"/>
    <property type="match status" value="1"/>
</dbReference>
<evidence type="ECO:0000256" key="5">
    <source>
        <dbReference type="ARBA" id="ARBA00022777"/>
    </source>
</evidence>
<dbReference type="SMART" id="SM00387">
    <property type="entry name" value="HATPase_c"/>
    <property type="match status" value="1"/>
</dbReference>
<dbReference type="GO" id="GO:0000160">
    <property type="term" value="P:phosphorelay signal transduction system"/>
    <property type="evidence" value="ECO:0007669"/>
    <property type="project" value="UniProtKB-KW"/>
</dbReference>
<dbReference type="Gene3D" id="3.30.565.10">
    <property type="entry name" value="Histidine kinase-like ATPase, C-terminal domain"/>
    <property type="match status" value="1"/>
</dbReference>
<dbReference type="InterPro" id="IPR003661">
    <property type="entry name" value="HisK_dim/P_dom"/>
</dbReference>
<feature type="transmembrane region" description="Helical" evidence="8">
    <location>
        <begin position="12"/>
        <end position="32"/>
    </location>
</feature>
<keyword evidence="10" id="KW-0067">ATP-binding</keyword>
<dbReference type="SUPFAM" id="SSF47384">
    <property type="entry name" value="Homodimeric domain of signal transducing histidine kinase"/>
    <property type="match status" value="1"/>
</dbReference>
<dbReference type="Gene3D" id="1.10.287.130">
    <property type="match status" value="1"/>
</dbReference>
<keyword evidence="5" id="KW-0418">Kinase</keyword>
<evidence type="ECO:0000256" key="3">
    <source>
        <dbReference type="ARBA" id="ARBA00022553"/>
    </source>
</evidence>
<comment type="caution">
    <text evidence="10">The sequence shown here is derived from an EMBL/GenBank/DDBJ whole genome shotgun (WGS) entry which is preliminary data.</text>
</comment>
<sequence length="564" mass="60513">MSSILSGDPVFWLYVAAFSLAAIACFVSLGQFRTIDDTDTRRGLVALLATSGGWAASQVGYLVAPTARLTLVSYVGGLVLGFSAVGAWLYFCSAYTGRSYHRNPTYRRLGAGVIVAVVGLKVTNPIHQGYFSTVEATTPFPHLAIQTGPLHWTAMGLAYAVTFVGFFMLFELFTAVDHDSRPLLVLVGLTGLPVAADVAGYTTPHLVDMTYEPLGVAAFAVGVAFVYLDRFEAIRVAGERETPLVSLGSDGTIRETNLAARDLFPELMGARGRSIGEVLPTVADRLQSDEPIVAVQTATSRRFYRVTESPIGSDRADLGGTLVFTDVTEREEYRRELERQNERLDRFAGMVSHDLRNPLNVAKGRLDIALETKSDAGETDPDDETLSEVAAALDRMDSLIDDVLALAREGTPVESRTTVTLSTMALECWDMVDGPNADLSVESDGVFAADPDRLKRLFENLFRNAVDHAGDDVSIRVGALADGSGFFVADDGPGIPPADRDEVFEEGVSTDPDGTGFGLAIVSEIVAAHGWSIEVTESEAGGARFEVSGVTARDRSTEQESVSA</sequence>
<reference evidence="10 11" key="1">
    <citation type="journal article" date="2019" name="Int. J. Syst. Evol. Microbiol.">
        <title>The Global Catalogue of Microorganisms (GCM) 10K type strain sequencing project: providing services to taxonomists for standard genome sequencing and annotation.</title>
        <authorList>
            <consortium name="The Broad Institute Genomics Platform"/>
            <consortium name="The Broad Institute Genome Sequencing Center for Infectious Disease"/>
            <person name="Wu L."/>
            <person name="Ma J."/>
        </authorList>
    </citation>
    <scope>NUCLEOTIDE SEQUENCE [LARGE SCALE GENOMIC DNA]</scope>
    <source>
        <strain evidence="10 11">IBRC-M 10256</strain>
    </source>
</reference>